<protein>
    <submittedName>
        <fullName evidence="2">Hemerythrin</fullName>
    </submittedName>
</protein>
<name>A0A1Q2GUW3_9GAMM</name>
<dbReference type="PANTHER" id="PTHR35585:SF1">
    <property type="entry name" value="HHE DOMAIN PROTEIN (AFU_ORTHOLOGUE AFUA_4G00730)"/>
    <property type="match status" value="1"/>
</dbReference>
<dbReference type="PANTHER" id="PTHR35585">
    <property type="entry name" value="HHE DOMAIN PROTEIN (AFU_ORTHOLOGUE AFUA_4G00730)"/>
    <property type="match status" value="1"/>
</dbReference>
<dbReference type="STRING" id="247523.B0W48_03235"/>
<dbReference type="EMBL" id="CP019628">
    <property type="protein sequence ID" value="AQP98896.1"/>
    <property type="molecule type" value="Genomic_DNA"/>
</dbReference>
<accession>A0A1Q2GUW3</accession>
<dbReference type="InterPro" id="IPR012312">
    <property type="entry name" value="Hemerythrin-like"/>
</dbReference>
<dbReference type="Gene3D" id="1.20.120.520">
    <property type="entry name" value="nmb1532 protein domain like"/>
    <property type="match status" value="1"/>
</dbReference>
<evidence type="ECO:0000259" key="1">
    <source>
        <dbReference type="Pfam" id="PF01814"/>
    </source>
</evidence>
<dbReference type="AlphaFoldDB" id="A0A1Q2GUW3"/>
<sequence length="141" mass="16718">MNIFEALRHDHDKQRKLVDALIQTHGDTDERHTLMDQLKTELKEHAKFEERYFYNPLMLDDLTHEKSRHSVAEHHEIDELIEDLEVTEMSSPAWLVTAKKLHHLVHHHLSEEEHEVFQLAGKALTEEQKESLAKQYNDAMH</sequence>
<proteinExistence type="predicted"/>
<gene>
    <name evidence="2" type="ORF">B0W48_03235</name>
</gene>
<evidence type="ECO:0000313" key="3">
    <source>
        <dbReference type="Proteomes" id="UP000188243"/>
    </source>
</evidence>
<dbReference type="RefSeq" id="WP_077535617.1">
    <property type="nucleotide sequence ID" value="NZ_CP019628.1"/>
</dbReference>
<feature type="domain" description="Hemerythrin-like" evidence="1">
    <location>
        <begin position="3"/>
        <end position="120"/>
    </location>
</feature>
<dbReference type="KEGG" id="paln:B0W48_03235"/>
<organism evidence="2 3">
    <name type="scientific">Pseudoalteromonas aliena</name>
    <dbReference type="NCBI Taxonomy" id="247523"/>
    <lineage>
        <taxon>Bacteria</taxon>
        <taxon>Pseudomonadati</taxon>
        <taxon>Pseudomonadota</taxon>
        <taxon>Gammaproteobacteria</taxon>
        <taxon>Alteromonadales</taxon>
        <taxon>Pseudoalteromonadaceae</taxon>
        <taxon>Pseudoalteromonas</taxon>
    </lineage>
</organism>
<dbReference type="Pfam" id="PF01814">
    <property type="entry name" value="Hemerythrin"/>
    <property type="match status" value="1"/>
</dbReference>
<evidence type="ECO:0000313" key="2">
    <source>
        <dbReference type="EMBL" id="AQP98896.1"/>
    </source>
</evidence>
<dbReference type="Proteomes" id="UP000188243">
    <property type="component" value="Chromosome"/>
</dbReference>
<reference evidence="2 3" key="1">
    <citation type="submission" date="2017-02" db="EMBL/GenBank/DDBJ databases">
        <title>Complete genome sequence of the cold-active Pseudoalteromonas aliena strain EH1 isolated from Arctic seawater.</title>
        <authorList>
            <person name="Kim E."/>
            <person name="Heo E."/>
            <person name="Kim H."/>
            <person name="Kim D."/>
        </authorList>
    </citation>
    <scope>NUCLEOTIDE SEQUENCE [LARGE SCALE GENOMIC DNA]</scope>
    <source>
        <strain evidence="2 3">EH1</strain>
    </source>
</reference>